<reference evidence="2 3" key="1">
    <citation type="submission" date="2016-03" db="EMBL/GenBank/DDBJ databases">
        <title>Genome sequence of Nesiotobacter sp. nov., a moderately halophilic alphaproteobacterium isolated from the Yellow Sea, China.</title>
        <authorList>
            <person name="Zhang G."/>
            <person name="Zhang R."/>
        </authorList>
    </citation>
    <scope>NUCLEOTIDE SEQUENCE [LARGE SCALE GENOMIC DNA]</scope>
    <source>
        <strain evidence="2 3">WB1-6</strain>
    </source>
</reference>
<dbReference type="Gene3D" id="3.10.450.50">
    <property type="match status" value="1"/>
</dbReference>
<evidence type="ECO:0000313" key="2">
    <source>
        <dbReference type="EMBL" id="OKL45693.1"/>
    </source>
</evidence>
<comment type="caution">
    <text evidence="2">The sequence shown here is derived from an EMBL/GenBank/DDBJ whole genome shotgun (WGS) entry which is preliminary data.</text>
</comment>
<gene>
    <name evidence="2" type="ORF">A3843_01805</name>
</gene>
<dbReference type="SUPFAM" id="SSF54427">
    <property type="entry name" value="NTF2-like"/>
    <property type="match status" value="1"/>
</dbReference>
<dbReference type="AlphaFoldDB" id="A0A1U7JLS9"/>
<dbReference type="InterPro" id="IPR037401">
    <property type="entry name" value="SnoaL-like"/>
</dbReference>
<proteinExistence type="predicted"/>
<organism evidence="2 3">
    <name type="scientific">Pseudovibrio exalbescens</name>
    <dbReference type="NCBI Taxonomy" id="197461"/>
    <lineage>
        <taxon>Bacteria</taxon>
        <taxon>Pseudomonadati</taxon>
        <taxon>Pseudomonadota</taxon>
        <taxon>Alphaproteobacteria</taxon>
        <taxon>Hyphomicrobiales</taxon>
        <taxon>Stappiaceae</taxon>
        <taxon>Pseudovibrio</taxon>
    </lineage>
</organism>
<protein>
    <recommendedName>
        <fullName evidence="1">SnoaL-like domain-containing protein</fullName>
    </recommendedName>
</protein>
<feature type="domain" description="SnoaL-like" evidence="1">
    <location>
        <begin position="7"/>
        <end position="126"/>
    </location>
</feature>
<keyword evidence="3" id="KW-1185">Reference proteome</keyword>
<sequence>METAYTIANRINSFFQNLDEGQWKTAQESLFDPVYLEDALCGAEPACQTSPQLAMDRMKAFLTRFDASLHYISNIIVESQEQKACARLYSTRTYHKTGASPPGFLKIYGIYEMSLVNSGGQWQIDFLKFSERFREGSSALLDLEPDAE</sequence>
<evidence type="ECO:0000313" key="3">
    <source>
        <dbReference type="Proteomes" id="UP000185783"/>
    </source>
</evidence>
<evidence type="ECO:0000259" key="1">
    <source>
        <dbReference type="Pfam" id="PF13577"/>
    </source>
</evidence>
<accession>A0A1U7JLS9</accession>
<dbReference type="RefSeq" id="WP_028483070.1">
    <property type="nucleotide sequence ID" value="NZ_LVVZ01000004.1"/>
</dbReference>
<dbReference type="Proteomes" id="UP000185783">
    <property type="component" value="Unassembled WGS sequence"/>
</dbReference>
<name>A0A1U7JLS9_9HYPH</name>
<dbReference type="STRING" id="197461.A3843_01805"/>
<dbReference type="Pfam" id="PF13577">
    <property type="entry name" value="SnoaL_4"/>
    <property type="match status" value="1"/>
</dbReference>
<dbReference type="EMBL" id="LVVZ01000004">
    <property type="protein sequence ID" value="OKL45693.1"/>
    <property type="molecule type" value="Genomic_DNA"/>
</dbReference>
<dbReference type="InterPro" id="IPR032710">
    <property type="entry name" value="NTF2-like_dom_sf"/>
</dbReference>